<dbReference type="Pfam" id="PF00583">
    <property type="entry name" value="Acetyltransf_1"/>
    <property type="match status" value="1"/>
</dbReference>
<reference evidence="5" key="1">
    <citation type="submission" date="2017-04" db="EMBL/GenBank/DDBJ databases">
        <authorList>
            <person name="Varghese N."/>
            <person name="Submissions S."/>
        </authorList>
    </citation>
    <scope>NUCLEOTIDE SEQUENCE [LARGE SCALE GENOMIC DNA]</scope>
    <source>
        <strain evidence="5">DSM 12126</strain>
    </source>
</reference>
<keyword evidence="2" id="KW-0012">Acyltransferase</keyword>
<sequence length="184" mass="19958">MIRQAQPEDAGAIAPLIVLAMDSLAAKFTNSAESAETLALFEKFAGLPANQYSYENVLVYVDEAGISGMISAYDGARLELLRAPFLEHISGTYGFTEIPEQETQEGEYYIDCVSVSPGTQGKGIGRELIKALLEHAAKTGHKKVGLLVSKENPRAEKLYSGLGFLTVKERGFMGGDYFHMQCAV</sequence>
<keyword evidence="1 4" id="KW-0808">Transferase</keyword>
<dbReference type="InterPro" id="IPR016181">
    <property type="entry name" value="Acyl_CoA_acyltransferase"/>
</dbReference>
<protein>
    <submittedName>
        <fullName evidence="4">Acetyltransferase (GNAT) family protein</fullName>
    </submittedName>
</protein>
<dbReference type="AlphaFoldDB" id="A0A1W2CNB7"/>
<organism evidence="4 5">
    <name type="scientific">Pedobacter africanus</name>
    <dbReference type="NCBI Taxonomy" id="151894"/>
    <lineage>
        <taxon>Bacteria</taxon>
        <taxon>Pseudomonadati</taxon>
        <taxon>Bacteroidota</taxon>
        <taxon>Sphingobacteriia</taxon>
        <taxon>Sphingobacteriales</taxon>
        <taxon>Sphingobacteriaceae</taxon>
        <taxon>Pedobacter</taxon>
    </lineage>
</organism>
<dbReference type="Proteomes" id="UP000192756">
    <property type="component" value="Unassembled WGS sequence"/>
</dbReference>
<dbReference type="GO" id="GO:0016747">
    <property type="term" value="F:acyltransferase activity, transferring groups other than amino-acyl groups"/>
    <property type="evidence" value="ECO:0007669"/>
    <property type="project" value="InterPro"/>
</dbReference>
<dbReference type="PANTHER" id="PTHR43877">
    <property type="entry name" value="AMINOALKYLPHOSPHONATE N-ACETYLTRANSFERASE-RELATED-RELATED"/>
    <property type="match status" value="1"/>
</dbReference>
<dbReference type="InterPro" id="IPR050832">
    <property type="entry name" value="Bact_Acetyltransf"/>
</dbReference>
<dbReference type="OrthoDB" id="5319888at2"/>
<dbReference type="PROSITE" id="PS51186">
    <property type="entry name" value="GNAT"/>
    <property type="match status" value="1"/>
</dbReference>
<evidence type="ECO:0000256" key="1">
    <source>
        <dbReference type="ARBA" id="ARBA00022679"/>
    </source>
</evidence>
<proteinExistence type="predicted"/>
<keyword evidence="5" id="KW-1185">Reference proteome</keyword>
<dbReference type="RefSeq" id="WP_084239861.1">
    <property type="nucleotide sequence ID" value="NZ_FWXT01000002.1"/>
</dbReference>
<dbReference type="SUPFAM" id="SSF55729">
    <property type="entry name" value="Acyl-CoA N-acyltransferases (Nat)"/>
    <property type="match status" value="1"/>
</dbReference>
<dbReference type="Gene3D" id="3.40.630.30">
    <property type="match status" value="1"/>
</dbReference>
<evidence type="ECO:0000256" key="2">
    <source>
        <dbReference type="ARBA" id="ARBA00023315"/>
    </source>
</evidence>
<name>A0A1W2CNB7_9SPHI</name>
<dbReference type="STRING" id="151894.SAMN04488524_3038"/>
<dbReference type="CDD" id="cd04301">
    <property type="entry name" value="NAT_SF"/>
    <property type="match status" value="1"/>
</dbReference>
<gene>
    <name evidence="4" type="ORF">SAMN04488524_3038</name>
</gene>
<evidence type="ECO:0000313" key="5">
    <source>
        <dbReference type="Proteomes" id="UP000192756"/>
    </source>
</evidence>
<dbReference type="EMBL" id="FWXT01000002">
    <property type="protein sequence ID" value="SMC86691.1"/>
    <property type="molecule type" value="Genomic_DNA"/>
</dbReference>
<feature type="domain" description="N-acetyltransferase" evidence="3">
    <location>
        <begin position="35"/>
        <end position="184"/>
    </location>
</feature>
<accession>A0A1W2CNB7</accession>
<evidence type="ECO:0000313" key="4">
    <source>
        <dbReference type="EMBL" id="SMC86691.1"/>
    </source>
</evidence>
<dbReference type="InterPro" id="IPR000182">
    <property type="entry name" value="GNAT_dom"/>
</dbReference>
<evidence type="ECO:0000259" key="3">
    <source>
        <dbReference type="PROSITE" id="PS51186"/>
    </source>
</evidence>